<dbReference type="PANTHER" id="PTHR33525">
    <property type="match status" value="1"/>
</dbReference>
<proteinExistence type="predicted"/>
<dbReference type="Pfam" id="PF08668">
    <property type="entry name" value="HDOD"/>
    <property type="match status" value="1"/>
</dbReference>
<dbReference type="AlphaFoldDB" id="L7VXU7"/>
<evidence type="ECO:0000313" key="2">
    <source>
        <dbReference type="EMBL" id="AGC70980.1"/>
    </source>
</evidence>
<evidence type="ECO:0000259" key="1">
    <source>
        <dbReference type="PROSITE" id="PS51833"/>
    </source>
</evidence>
<sequence>MQSVLGSLVLGYRPLWGAARSLAGVQLYVREAAAVGVDAPHLLRTVQEMWSASSPPLLISPLSRQLLSDLLEHAPRGSPWILVPGHWLGDSALFAQVQAAHQRGLRLVWRGPLGRLPEPEVARCFDNSLLSLQPEEAMAALQASPPARPGTHHPPGQGISPVIDGQMYEDIASRALMSHCLDEHRAVALAGWPKEDVLYSLRHQPMQPAHATILKLLKAIDAEQSLDVFEGILGEDPLLAYRFMVYTNSASLGLRTGIDSLRRGLVMMGYGSIRKWLGDQLPHASTEADLRPVRESMVLRARLMEQLIEPGLQHELRSEVYLCGLLSQLDDLLGEPVGTILHRIPLSDRVFDAIVMNHGPYAPCLQMARALETDDASAIHQLCTDHEMEQEDINRILLRTLASTRRGTPA</sequence>
<dbReference type="SUPFAM" id="SSF109604">
    <property type="entry name" value="HD-domain/PDEase-like"/>
    <property type="match status" value="1"/>
</dbReference>
<dbReference type="PROSITE" id="PS51833">
    <property type="entry name" value="HDOD"/>
    <property type="match status" value="1"/>
</dbReference>
<feature type="domain" description="HDOD" evidence="1">
    <location>
        <begin position="206"/>
        <end position="402"/>
    </location>
</feature>
<dbReference type="InterPro" id="IPR052340">
    <property type="entry name" value="RNase_Y/CdgJ"/>
</dbReference>
<protein>
    <submittedName>
        <fullName evidence="2">Putative signal transduction protein</fullName>
    </submittedName>
</protein>
<name>L7VXU7_9BACT</name>
<organism evidence="2">
    <name type="scientific">uncultured bacterium A1Q1_fos_660</name>
    <dbReference type="NCBI Taxonomy" id="1256588"/>
    <lineage>
        <taxon>Bacteria</taxon>
        <taxon>environmental samples</taxon>
    </lineage>
</organism>
<dbReference type="Gene3D" id="1.10.3210.10">
    <property type="entry name" value="Hypothetical protein af1432"/>
    <property type="match status" value="1"/>
</dbReference>
<accession>L7VXU7</accession>
<reference evidence="2" key="1">
    <citation type="submission" date="2012-09" db="EMBL/GenBank/DDBJ databases">
        <title>Metagenomic Characterization of a Microbial Community in Wastewater Detects High Levels of Antibiotic Resistance.</title>
        <authorList>
            <person name="Abrams M."/>
            <person name="Caldwell A."/>
            <person name="Vandaei E."/>
            <person name="Lee W."/>
            <person name="Perrott J."/>
            <person name="Khan S.Y."/>
            <person name="Ta J."/>
            <person name="Romero D."/>
            <person name="Nguyen V."/>
            <person name="Pourmand N."/>
            <person name="Ouverney C.C."/>
        </authorList>
    </citation>
    <scope>NUCLEOTIDE SEQUENCE</scope>
</reference>
<dbReference type="InterPro" id="IPR013976">
    <property type="entry name" value="HDOD"/>
</dbReference>
<dbReference type="EMBL" id="JX649858">
    <property type="protein sequence ID" value="AGC70980.1"/>
    <property type="molecule type" value="Genomic_DNA"/>
</dbReference>
<dbReference type="PANTHER" id="PTHR33525:SF4">
    <property type="entry name" value="CYCLIC DI-GMP PHOSPHODIESTERASE CDGJ"/>
    <property type="match status" value="1"/>
</dbReference>